<feature type="transmembrane region" description="Helical" evidence="1">
    <location>
        <begin position="263"/>
        <end position="285"/>
    </location>
</feature>
<comment type="caution">
    <text evidence="3">The sequence shown here is derived from an EMBL/GenBank/DDBJ whole genome shotgun (WGS) entry which is preliminary data.</text>
</comment>
<keyword evidence="1" id="KW-0812">Transmembrane</keyword>
<keyword evidence="2" id="KW-0732">Signal</keyword>
<protein>
    <submittedName>
        <fullName evidence="3">Uncharacterized protein</fullName>
    </submittedName>
</protein>
<evidence type="ECO:0000256" key="2">
    <source>
        <dbReference type="SAM" id="SignalP"/>
    </source>
</evidence>
<dbReference type="GeneID" id="92374580"/>
<proteinExistence type="predicted"/>
<name>A0A1G4IAY5_TRYEQ</name>
<keyword evidence="4" id="KW-1185">Reference proteome</keyword>
<sequence>MPRHLRSFFWVLVIAISHCSFLQLTTPVAGASQGEANVDYDAILLEHMMAQTFTVSVFTERYGVFNASLVLSASSNFPELIHGELIPTGTQRLETKEQWGLEHFSHNRSMLGVSPPQQVANAHPSLLIINIKMDYSGASAGTFSAWSLPAADRELQTRLTTLDEKEINPTVSASFSFLPVVTAAIPSSLSDIQLAPRMASGTVSMEDGKKGTFTLNFLSDHEFSLIVRLEGDTSSFDNIWAHGYAKPNDVLFPRRPPYKPPVWLIWLMSGAWLSVVLFQVISYCYSNDHSVQPKQIVRVAPPAKGKKVN</sequence>
<dbReference type="AlphaFoldDB" id="A0A1G4IAY5"/>
<feature type="signal peptide" evidence="2">
    <location>
        <begin position="1"/>
        <end position="19"/>
    </location>
</feature>
<organism evidence="3 4">
    <name type="scientific">Trypanosoma equiperdum</name>
    <dbReference type="NCBI Taxonomy" id="5694"/>
    <lineage>
        <taxon>Eukaryota</taxon>
        <taxon>Discoba</taxon>
        <taxon>Euglenozoa</taxon>
        <taxon>Kinetoplastea</taxon>
        <taxon>Metakinetoplastina</taxon>
        <taxon>Trypanosomatida</taxon>
        <taxon>Trypanosomatidae</taxon>
        <taxon>Trypanosoma</taxon>
    </lineage>
</organism>
<keyword evidence="1" id="KW-0472">Membrane</keyword>
<dbReference type="EMBL" id="CZPT02001150">
    <property type="protein sequence ID" value="SCU69083.1"/>
    <property type="molecule type" value="Genomic_DNA"/>
</dbReference>
<feature type="chain" id="PRO_5009235341" evidence="2">
    <location>
        <begin position="20"/>
        <end position="309"/>
    </location>
</feature>
<dbReference type="RefSeq" id="XP_067080115.1">
    <property type="nucleotide sequence ID" value="XM_067224014.1"/>
</dbReference>
<evidence type="ECO:0000313" key="3">
    <source>
        <dbReference type="EMBL" id="SCU69083.1"/>
    </source>
</evidence>
<accession>A0A1G4IAY5</accession>
<keyword evidence="1" id="KW-1133">Transmembrane helix</keyword>
<dbReference type="VEuPathDB" id="TriTrypDB:TEOVI_000064000"/>
<reference evidence="3" key="1">
    <citation type="submission" date="2016-09" db="EMBL/GenBank/DDBJ databases">
        <authorList>
            <person name="Hebert L."/>
            <person name="Moumen B."/>
        </authorList>
    </citation>
    <scope>NUCLEOTIDE SEQUENCE [LARGE SCALE GENOMIC DNA]</scope>
    <source>
        <strain evidence="3">OVI</strain>
    </source>
</reference>
<gene>
    <name evidence="3" type="ORF">TEOVI_000064000</name>
</gene>
<evidence type="ECO:0000313" key="4">
    <source>
        <dbReference type="Proteomes" id="UP000195570"/>
    </source>
</evidence>
<evidence type="ECO:0000256" key="1">
    <source>
        <dbReference type="SAM" id="Phobius"/>
    </source>
</evidence>
<dbReference type="Proteomes" id="UP000195570">
    <property type="component" value="Unassembled WGS sequence"/>
</dbReference>